<accession>A0A2G5CZE8</accession>
<feature type="chain" id="PRO_5013935616" description="SGNH hydrolase-type esterase domain-containing protein" evidence="5">
    <location>
        <begin position="28"/>
        <end position="385"/>
    </location>
</feature>
<dbReference type="EMBL" id="KZ305050">
    <property type="protein sequence ID" value="PIA36645.1"/>
    <property type="molecule type" value="Genomic_DNA"/>
</dbReference>
<gene>
    <name evidence="6" type="ORF">AQUCO_03300093v1</name>
</gene>
<reference evidence="6 7" key="1">
    <citation type="submission" date="2017-09" db="EMBL/GenBank/DDBJ databases">
        <title>WGS assembly of Aquilegia coerulea Goldsmith.</title>
        <authorList>
            <person name="Hodges S."/>
            <person name="Kramer E."/>
            <person name="Nordborg M."/>
            <person name="Tomkins J."/>
            <person name="Borevitz J."/>
            <person name="Derieg N."/>
            <person name="Yan J."/>
            <person name="Mihaltcheva S."/>
            <person name="Hayes R.D."/>
            <person name="Rokhsar D."/>
        </authorList>
    </citation>
    <scope>NUCLEOTIDE SEQUENCE [LARGE SCALE GENOMIC DNA]</scope>
    <source>
        <strain evidence="7">cv. Goldsmith</strain>
    </source>
</reference>
<keyword evidence="2 5" id="KW-0732">Signal</keyword>
<dbReference type="STRING" id="218851.A0A2G5CZE8"/>
<evidence type="ECO:0000313" key="7">
    <source>
        <dbReference type="Proteomes" id="UP000230069"/>
    </source>
</evidence>
<protein>
    <recommendedName>
        <fullName evidence="8">SGNH hydrolase-type esterase domain-containing protein</fullName>
    </recommendedName>
</protein>
<evidence type="ECO:0008006" key="8">
    <source>
        <dbReference type="Google" id="ProtNLM"/>
    </source>
</evidence>
<keyword evidence="4" id="KW-0325">Glycoprotein</keyword>
<dbReference type="FunCoup" id="A0A2G5CZE8">
    <property type="interactions" value="55"/>
</dbReference>
<evidence type="ECO:0000256" key="4">
    <source>
        <dbReference type="ARBA" id="ARBA00023180"/>
    </source>
</evidence>
<organism evidence="6 7">
    <name type="scientific">Aquilegia coerulea</name>
    <name type="common">Rocky mountain columbine</name>
    <dbReference type="NCBI Taxonomy" id="218851"/>
    <lineage>
        <taxon>Eukaryota</taxon>
        <taxon>Viridiplantae</taxon>
        <taxon>Streptophyta</taxon>
        <taxon>Embryophyta</taxon>
        <taxon>Tracheophyta</taxon>
        <taxon>Spermatophyta</taxon>
        <taxon>Magnoliopsida</taxon>
        <taxon>Ranunculales</taxon>
        <taxon>Ranunculaceae</taxon>
        <taxon>Thalictroideae</taxon>
        <taxon>Aquilegia</taxon>
    </lineage>
</organism>
<dbReference type="Gene3D" id="3.40.50.1110">
    <property type="entry name" value="SGNH hydrolase"/>
    <property type="match status" value="1"/>
</dbReference>
<feature type="signal peptide" evidence="5">
    <location>
        <begin position="1"/>
        <end position="27"/>
    </location>
</feature>
<dbReference type="InterPro" id="IPR035669">
    <property type="entry name" value="SGNH_plant_lipase-like"/>
</dbReference>
<dbReference type="OrthoDB" id="1600564at2759"/>
<dbReference type="PANTHER" id="PTHR22835">
    <property type="entry name" value="ZINC FINGER FYVE DOMAIN CONTAINING PROTEIN"/>
    <property type="match status" value="1"/>
</dbReference>
<dbReference type="SUPFAM" id="SSF52266">
    <property type="entry name" value="SGNH hydrolase"/>
    <property type="match status" value="1"/>
</dbReference>
<evidence type="ECO:0000256" key="3">
    <source>
        <dbReference type="ARBA" id="ARBA00022801"/>
    </source>
</evidence>
<evidence type="ECO:0000313" key="6">
    <source>
        <dbReference type="EMBL" id="PIA36645.1"/>
    </source>
</evidence>
<name>A0A2G5CZE8_AQUCA</name>
<evidence type="ECO:0000256" key="2">
    <source>
        <dbReference type="ARBA" id="ARBA00022729"/>
    </source>
</evidence>
<dbReference type="Pfam" id="PF00657">
    <property type="entry name" value="Lipase_GDSL"/>
    <property type="match status" value="1"/>
</dbReference>
<dbReference type="CDD" id="cd01837">
    <property type="entry name" value="SGNH_plant_lipase_like"/>
    <property type="match status" value="1"/>
</dbReference>
<dbReference type="GO" id="GO:0016788">
    <property type="term" value="F:hydrolase activity, acting on ester bonds"/>
    <property type="evidence" value="ECO:0007669"/>
    <property type="project" value="InterPro"/>
</dbReference>
<dbReference type="InterPro" id="IPR001087">
    <property type="entry name" value="GDSL"/>
</dbReference>
<dbReference type="Proteomes" id="UP000230069">
    <property type="component" value="Unassembled WGS sequence"/>
</dbReference>
<dbReference type="InParanoid" id="A0A2G5CZE8"/>
<dbReference type="PANTHER" id="PTHR22835:SF677">
    <property type="entry name" value="ACETYLAJMALAN ESTERASE-LIKE"/>
    <property type="match status" value="1"/>
</dbReference>
<evidence type="ECO:0000256" key="5">
    <source>
        <dbReference type="SAM" id="SignalP"/>
    </source>
</evidence>
<evidence type="ECO:0000256" key="1">
    <source>
        <dbReference type="ARBA" id="ARBA00008668"/>
    </source>
</evidence>
<dbReference type="AlphaFoldDB" id="A0A2G5CZE8"/>
<comment type="similarity">
    <text evidence="1">Belongs to the 'GDSL' lipolytic enzyme family.</text>
</comment>
<keyword evidence="3" id="KW-0378">Hydrolase</keyword>
<dbReference type="InterPro" id="IPR036514">
    <property type="entry name" value="SGNH_hydro_sf"/>
</dbReference>
<proteinExistence type="inferred from homology"/>
<sequence>MASSSTMLSVFVLFVILLNPSFIVSKAEESSNSSSTVFTAQARNICPFQSLYNFGDSISDVGNLIREGPAGARSYAARLPYGETTFRRPTGRCSNGLLMIDYIATALRLPLLNPYLNPSAAVDHGVNFAVAGSTALDSSFFRERNLHVPSSNSPLSTQLNWFSNHLSRVCHNPIECANRLERALVFVGEIGGNDYNYGFFQGKSMGEIRTYVPQVVQAITNAVREVIHAGAVRIVVPGNFPIGCIPIYLTAFQTSDPRAYDDMRCLAGLNEFARYHNDYLQSALAELRIEFPNAVILYGDYYRAFESIIHRASSLGFDAANAAKACCGVGGAYNFDSNRMCGSPGVPVCPNPARRIHWDGVHLTQAAYMHMAQWLLADLLPKVQC</sequence>
<keyword evidence="7" id="KW-1185">Reference proteome</keyword>